<dbReference type="Proteomes" id="UP001175228">
    <property type="component" value="Unassembled WGS sequence"/>
</dbReference>
<dbReference type="AlphaFoldDB" id="A0AA39TL81"/>
<sequence>MVLSVGTYSSIGREEENVQPKPNYKVVAGKNGDPRSCFEAQFEILLIDSKSWLARRPFNEGVIPLGGDKMGIEAFSFCSSRSQDIDGLKGGVDGKAEITP</sequence>
<accession>A0AA39TL81</accession>
<evidence type="ECO:0000313" key="2">
    <source>
        <dbReference type="Proteomes" id="UP001175228"/>
    </source>
</evidence>
<reference evidence="1" key="1">
    <citation type="submission" date="2023-06" db="EMBL/GenBank/DDBJ databases">
        <authorList>
            <consortium name="Lawrence Berkeley National Laboratory"/>
            <person name="Ahrendt S."/>
            <person name="Sahu N."/>
            <person name="Indic B."/>
            <person name="Wong-Bajracharya J."/>
            <person name="Merenyi Z."/>
            <person name="Ke H.-M."/>
            <person name="Monk M."/>
            <person name="Kocsube S."/>
            <person name="Drula E."/>
            <person name="Lipzen A."/>
            <person name="Balint B."/>
            <person name="Henrissat B."/>
            <person name="Andreopoulos B."/>
            <person name="Martin F.M."/>
            <person name="Harder C.B."/>
            <person name="Rigling D."/>
            <person name="Ford K.L."/>
            <person name="Foster G.D."/>
            <person name="Pangilinan J."/>
            <person name="Papanicolaou A."/>
            <person name="Barry K."/>
            <person name="LaButti K."/>
            <person name="Viragh M."/>
            <person name="Koriabine M."/>
            <person name="Yan M."/>
            <person name="Riley R."/>
            <person name="Champramary S."/>
            <person name="Plett K.L."/>
            <person name="Tsai I.J."/>
            <person name="Slot J."/>
            <person name="Sipos G."/>
            <person name="Plett J."/>
            <person name="Nagy L.G."/>
            <person name="Grigoriev I.V."/>
        </authorList>
    </citation>
    <scope>NUCLEOTIDE SEQUENCE</scope>
    <source>
        <strain evidence="1">HWK02</strain>
    </source>
</reference>
<proteinExistence type="predicted"/>
<gene>
    <name evidence="1" type="ORF">EDD18DRAFT_1107704</name>
</gene>
<evidence type="ECO:0000313" key="1">
    <source>
        <dbReference type="EMBL" id="KAK0493706.1"/>
    </source>
</evidence>
<organism evidence="1 2">
    <name type="scientific">Armillaria luteobubalina</name>
    <dbReference type="NCBI Taxonomy" id="153913"/>
    <lineage>
        <taxon>Eukaryota</taxon>
        <taxon>Fungi</taxon>
        <taxon>Dikarya</taxon>
        <taxon>Basidiomycota</taxon>
        <taxon>Agaricomycotina</taxon>
        <taxon>Agaricomycetes</taxon>
        <taxon>Agaricomycetidae</taxon>
        <taxon>Agaricales</taxon>
        <taxon>Marasmiineae</taxon>
        <taxon>Physalacriaceae</taxon>
        <taxon>Armillaria</taxon>
    </lineage>
</organism>
<dbReference type="EMBL" id="JAUEPU010000023">
    <property type="protein sequence ID" value="KAK0493706.1"/>
    <property type="molecule type" value="Genomic_DNA"/>
</dbReference>
<name>A0AA39TL81_9AGAR</name>
<comment type="caution">
    <text evidence="1">The sequence shown here is derived from an EMBL/GenBank/DDBJ whole genome shotgun (WGS) entry which is preliminary data.</text>
</comment>
<keyword evidence="2" id="KW-1185">Reference proteome</keyword>
<protein>
    <submittedName>
        <fullName evidence="1">Uncharacterized protein</fullName>
    </submittedName>
</protein>